<keyword evidence="2" id="KW-0813">Transport</keyword>
<dbReference type="RefSeq" id="WP_345275599.1">
    <property type="nucleotide sequence ID" value="NZ_BAABJW010000001.1"/>
</dbReference>
<comment type="caution">
    <text evidence="9">The sequence shown here is derived from an EMBL/GenBank/DDBJ whole genome shotgun (WGS) entry which is preliminary data.</text>
</comment>
<dbReference type="SUPFAM" id="SSF49464">
    <property type="entry name" value="Carboxypeptidase regulatory domain-like"/>
    <property type="match status" value="1"/>
</dbReference>
<feature type="domain" description="TonB-dependent transporter Oar-like beta-barrel" evidence="8">
    <location>
        <begin position="246"/>
        <end position="322"/>
    </location>
</feature>
<proteinExistence type="predicted"/>
<keyword evidence="3" id="KW-1134">Transmembrane beta strand</keyword>
<evidence type="ECO:0000256" key="1">
    <source>
        <dbReference type="ARBA" id="ARBA00004571"/>
    </source>
</evidence>
<organism evidence="9 10">
    <name type="scientific">Litoribaculum gwangyangense</name>
    <dbReference type="NCBI Taxonomy" id="1130722"/>
    <lineage>
        <taxon>Bacteria</taxon>
        <taxon>Pseudomonadati</taxon>
        <taxon>Bacteroidota</taxon>
        <taxon>Flavobacteriia</taxon>
        <taxon>Flavobacteriales</taxon>
        <taxon>Flavobacteriaceae</taxon>
        <taxon>Litoribaculum</taxon>
    </lineage>
</organism>
<evidence type="ECO:0000313" key="9">
    <source>
        <dbReference type="EMBL" id="GAA4803840.1"/>
    </source>
</evidence>
<dbReference type="InterPro" id="IPR036942">
    <property type="entry name" value="Beta-barrel_TonB_sf"/>
</dbReference>
<feature type="chain" id="PRO_5046181196" evidence="7">
    <location>
        <begin position="23"/>
        <end position="1085"/>
    </location>
</feature>
<dbReference type="PANTHER" id="PTHR30069">
    <property type="entry name" value="TONB-DEPENDENT OUTER MEMBRANE RECEPTOR"/>
    <property type="match status" value="1"/>
</dbReference>
<dbReference type="PANTHER" id="PTHR30069:SF46">
    <property type="entry name" value="OAR PROTEIN"/>
    <property type="match status" value="1"/>
</dbReference>
<dbReference type="Pfam" id="PF25183">
    <property type="entry name" value="OMP_b-brl_4"/>
    <property type="match status" value="2"/>
</dbReference>
<dbReference type="SUPFAM" id="SSF56935">
    <property type="entry name" value="Porins"/>
    <property type="match status" value="1"/>
</dbReference>
<dbReference type="Gene3D" id="2.40.170.20">
    <property type="entry name" value="TonB-dependent receptor, beta-barrel domain"/>
    <property type="match status" value="1"/>
</dbReference>
<dbReference type="Gene3D" id="2.60.40.1120">
    <property type="entry name" value="Carboxypeptidase-like, regulatory domain"/>
    <property type="match status" value="1"/>
</dbReference>
<dbReference type="InterPro" id="IPR057601">
    <property type="entry name" value="Oar-like_b-barrel"/>
</dbReference>
<keyword evidence="10" id="KW-1185">Reference proteome</keyword>
<dbReference type="InterPro" id="IPR039426">
    <property type="entry name" value="TonB-dep_rcpt-like"/>
</dbReference>
<keyword evidence="7" id="KW-0732">Signal</keyword>
<dbReference type="EMBL" id="BAABJW010000001">
    <property type="protein sequence ID" value="GAA4803840.1"/>
    <property type="molecule type" value="Genomic_DNA"/>
</dbReference>
<evidence type="ECO:0000256" key="5">
    <source>
        <dbReference type="ARBA" id="ARBA00023136"/>
    </source>
</evidence>
<comment type="subcellular location">
    <subcellularLocation>
        <location evidence="1">Cell outer membrane</location>
        <topology evidence="1">Multi-pass membrane protein</topology>
    </subcellularLocation>
</comment>
<evidence type="ECO:0000256" key="3">
    <source>
        <dbReference type="ARBA" id="ARBA00022452"/>
    </source>
</evidence>
<dbReference type="InterPro" id="IPR008969">
    <property type="entry name" value="CarboxyPept-like_regulatory"/>
</dbReference>
<protein>
    <submittedName>
        <fullName evidence="9">Carboxypeptidase regulatory-like domain-containing protein</fullName>
    </submittedName>
</protein>
<dbReference type="Pfam" id="PF13620">
    <property type="entry name" value="CarboxypepD_reg"/>
    <property type="match status" value="1"/>
</dbReference>
<dbReference type="InterPro" id="IPR037066">
    <property type="entry name" value="Plug_dom_sf"/>
</dbReference>
<dbReference type="Gene3D" id="2.170.130.10">
    <property type="entry name" value="TonB-dependent receptor, plug domain"/>
    <property type="match status" value="1"/>
</dbReference>
<keyword evidence="4" id="KW-0812">Transmembrane</keyword>
<evidence type="ECO:0000313" key="10">
    <source>
        <dbReference type="Proteomes" id="UP001501433"/>
    </source>
</evidence>
<evidence type="ECO:0000256" key="6">
    <source>
        <dbReference type="ARBA" id="ARBA00023237"/>
    </source>
</evidence>
<feature type="domain" description="TonB-dependent transporter Oar-like beta-barrel" evidence="8">
    <location>
        <begin position="356"/>
        <end position="1021"/>
    </location>
</feature>
<evidence type="ECO:0000256" key="7">
    <source>
        <dbReference type="SAM" id="SignalP"/>
    </source>
</evidence>
<evidence type="ECO:0000259" key="8">
    <source>
        <dbReference type="Pfam" id="PF25183"/>
    </source>
</evidence>
<dbReference type="Proteomes" id="UP001501433">
    <property type="component" value="Unassembled WGS sequence"/>
</dbReference>
<sequence>MRKITQILMMLVGMLVTSVGFAQTTTSALNGRITDTNGEPLPGANVLVKHLPTGTVYGAATDFDGFYRISNMRPGGPYSVTISYVGYAEFSEDGLQLTLGQTTSINKQLVEEANALEEVVITTTRNNVFDSNRTGAETTVSRRDLATIPSASRSVADFLRATPQAQLSEGNDGFSVSLGGQNNRFNNFTVDGAVSNDVFGLAGSGTDGGQTGANPFSIDALEQIQIQLAPFDVKISGFTGGAINAITRSGSNNVEGSIYTFFRNQDLAGKTPAVLTNSGDTREKLADFTALTYGVRVGAPIVKDKLFIFVNYEKQDNETPQPFNISNYLGDSSASDIESLRQFLISNYGYDPGIYDNNASTLVNNMVTAKVDWNINENHSLTLTHRLQDVDNLEARNSSNGSINFLNGSELFVNKTNATTLQWNSSYGNKFANSMTIAYKTVRDDRDPEGTPFPTVRLDDGSGGSIFFGSEPFSTANLLNQDIFTFTNNFEIFKGRHTITIGTHNEYSKMKNLFIPNNFGSYRFRNSSSLGLSGLEQFLAGLAASDYDKGYSLSGGTAVGDESTGASEFEVFQAGVYFQDEVQMSNNFKLTAGIRFDVPVWSDGPVNEDFNDRTIPILEAAGKDLQGAQVGRGVSTTVHVSPRIGFNWDVNGNKSTQIRGGLGIFTSRLPLVWPGATYNSNGLNSGSSDERNFANPIFFNPDVNNQPVHIAPGSGATSGNVDLFASNFKLPQRFKVNFAVDQKLPVWGLIASADVIWNDNITDIYYENLNLGGPVGSLAGADNRPVYNRSARIDPTYNGIYLASNTGGGNSWNAAFTLRKPFENGFAGQVSYSYGEANAIFDGTSSQNSSQWRNQQTVNGKNSVLPVTRSDFAQGHRISSNMSYEIDWNDNIKTTIGLFYNGSQGSPYSYVYRAGSFLLNDDSRDNALMYVPANASEIVLEDRSGSAAGTADEWAILNSYIENDSYLKTRRGQYAERNGSRGPWSHILDFKLLQDISFPALKKKNTLQLSIDIFNFTNFLNKDWGRQAFASGNTSILETRSAGAGNTPVFRLVENVLENGPVLYDDSGIQSSRWQAQVGLRYTFN</sequence>
<keyword evidence="5" id="KW-0472">Membrane</keyword>
<name>A0ABP9C221_9FLAO</name>
<keyword evidence="6" id="KW-0998">Cell outer membrane</keyword>
<accession>A0ABP9C221</accession>
<evidence type="ECO:0000256" key="4">
    <source>
        <dbReference type="ARBA" id="ARBA00022692"/>
    </source>
</evidence>
<feature type="signal peptide" evidence="7">
    <location>
        <begin position="1"/>
        <end position="22"/>
    </location>
</feature>
<evidence type="ECO:0000256" key="2">
    <source>
        <dbReference type="ARBA" id="ARBA00022448"/>
    </source>
</evidence>
<gene>
    <name evidence="9" type="ORF">GCM10023330_07560</name>
</gene>
<reference evidence="10" key="1">
    <citation type="journal article" date="2019" name="Int. J. Syst. Evol. Microbiol.">
        <title>The Global Catalogue of Microorganisms (GCM) 10K type strain sequencing project: providing services to taxonomists for standard genome sequencing and annotation.</title>
        <authorList>
            <consortium name="The Broad Institute Genomics Platform"/>
            <consortium name="The Broad Institute Genome Sequencing Center for Infectious Disease"/>
            <person name="Wu L."/>
            <person name="Ma J."/>
        </authorList>
    </citation>
    <scope>NUCLEOTIDE SEQUENCE [LARGE SCALE GENOMIC DNA]</scope>
    <source>
        <strain evidence="10">JCM 18325</strain>
    </source>
</reference>